<feature type="region of interest" description="Disordered" evidence="1">
    <location>
        <begin position="344"/>
        <end position="408"/>
    </location>
</feature>
<dbReference type="InterPro" id="IPR002035">
    <property type="entry name" value="VWF_A"/>
</dbReference>
<dbReference type="AlphaFoldDB" id="A0A1Z5T0D7"/>
<feature type="compositionally biased region" description="Low complexity" evidence="1">
    <location>
        <begin position="346"/>
        <end position="383"/>
    </location>
</feature>
<name>A0A1Z5T0D7_HORWE</name>
<sequence>MKITALSLVFMASAMPTWAQECPGSPTASGGRKVGIVIDSSRSNTDTDPDDLRITAGRALNDALYSSAEAAAAGVQPDLVTVIDFDSSATVLYSLGDPDGATAAFSSIDARGQTCIYCGIREATKELTQPDSGPTAGRTSIVVLTDGEGRSEGFLARDIQNATALGIKVSFGYLSTDSNTADSQPPAVINAILGSGGVYSTINDANAQTAFIDLVLSHGLTAADSSNNGPTSLISGLEIAASADASGRSFRYGAQSNEALTFTVTSVTAGALDVVLRDGNGDELVSTTVASSGSGSIDASIPSAGDLQLAVVAEDTSSDAIFTIIVDSDLGIASGISNCTVASNETSSVPNLSTPSPTSNPQSSTILQPSSSFPTSSSVPTSSLNVNAPHNDTGLPTNGTSPTSMPSNSPSIVPYTGAAAANAIFGSASMLVMLVVAFEMVMEAGP</sequence>
<evidence type="ECO:0000313" key="4">
    <source>
        <dbReference type="EMBL" id="OTA28010.1"/>
    </source>
</evidence>
<protein>
    <recommendedName>
        <fullName evidence="3">VWFA domain-containing protein</fullName>
    </recommendedName>
</protein>
<dbReference type="EMBL" id="MUNK01000167">
    <property type="protein sequence ID" value="OTA28010.1"/>
    <property type="molecule type" value="Genomic_DNA"/>
</dbReference>
<keyword evidence="2" id="KW-0732">Signal</keyword>
<evidence type="ECO:0000256" key="2">
    <source>
        <dbReference type="SAM" id="SignalP"/>
    </source>
</evidence>
<dbReference type="Pfam" id="PF13519">
    <property type="entry name" value="VWA_2"/>
    <property type="match status" value="1"/>
</dbReference>
<organism evidence="4 5">
    <name type="scientific">Hortaea werneckii EXF-2000</name>
    <dbReference type="NCBI Taxonomy" id="1157616"/>
    <lineage>
        <taxon>Eukaryota</taxon>
        <taxon>Fungi</taxon>
        <taxon>Dikarya</taxon>
        <taxon>Ascomycota</taxon>
        <taxon>Pezizomycotina</taxon>
        <taxon>Dothideomycetes</taxon>
        <taxon>Dothideomycetidae</taxon>
        <taxon>Mycosphaerellales</taxon>
        <taxon>Teratosphaeriaceae</taxon>
        <taxon>Hortaea</taxon>
    </lineage>
</organism>
<reference evidence="4 5" key="1">
    <citation type="submission" date="2017-01" db="EMBL/GenBank/DDBJ databases">
        <title>The recent genome duplication of the halophilic yeast Hortaea werneckii: insights from long-read sequencing.</title>
        <authorList>
            <person name="Sinha S."/>
            <person name="Flibotte S."/>
            <person name="Neira M."/>
            <person name="Lenassi M."/>
            <person name="Gostincar C."/>
            <person name="Stajich J.E."/>
            <person name="Nislow C.E."/>
        </authorList>
    </citation>
    <scope>NUCLEOTIDE SEQUENCE [LARGE SCALE GENOMIC DNA]</scope>
    <source>
        <strain evidence="4 5">EXF-2000</strain>
    </source>
</reference>
<dbReference type="Gene3D" id="3.40.50.410">
    <property type="entry name" value="von Willebrand factor, type A domain"/>
    <property type="match status" value="1"/>
</dbReference>
<evidence type="ECO:0000313" key="5">
    <source>
        <dbReference type="Proteomes" id="UP000194280"/>
    </source>
</evidence>
<dbReference type="OrthoDB" id="301415at2759"/>
<feature type="signal peptide" evidence="2">
    <location>
        <begin position="1"/>
        <end position="19"/>
    </location>
</feature>
<evidence type="ECO:0000256" key="1">
    <source>
        <dbReference type="SAM" id="MobiDB-lite"/>
    </source>
</evidence>
<comment type="caution">
    <text evidence="4">The sequence shown here is derived from an EMBL/GenBank/DDBJ whole genome shotgun (WGS) entry which is preliminary data.</text>
</comment>
<feature type="compositionally biased region" description="Low complexity" evidence="1">
    <location>
        <begin position="396"/>
        <end position="408"/>
    </location>
</feature>
<dbReference type="Proteomes" id="UP000194280">
    <property type="component" value="Unassembled WGS sequence"/>
</dbReference>
<feature type="chain" id="PRO_5012261308" description="VWFA domain-containing protein" evidence="2">
    <location>
        <begin position="20"/>
        <end position="446"/>
    </location>
</feature>
<proteinExistence type="predicted"/>
<dbReference type="CDD" id="cd00198">
    <property type="entry name" value="vWFA"/>
    <property type="match status" value="1"/>
</dbReference>
<dbReference type="InterPro" id="IPR036465">
    <property type="entry name" value="vWFA_dom_sf"/>
</dbReference>
<dbReference type="SUPFAM" id="SSF53300">
    <property type="entry name" value="vWA-like"/>
    <property type="match status" value="1"/>
</dbReference>
<dbReference type="InParanoid" id="A0A1Z5T0D7"/>
<gene>
    <name evidence="4" type="ORF">BTJ68_09571</name>
</gene>
<feature type="domain" description="VWFA" evidence="3">
    <location>
        <begin position="36"/>
        <end position="148"/>
    </location>
</feature>
<keyword evidence="5" id="KW-1185">Reference proteome</keyword>
<accession>A0A1Z5T0D7</accession>
<dbReference type="STRING" id="1157616.A0A1Z5T0D7"/>
<dbReference type="VEuPathDB" id="FungiDB:BTJ68_09571"/>
<evidence type="ECO:0000259" key="3">
    <source>
        <dbReference type="Pfam" id="PF13519"/>
    </source>
</evidence>